<feature type="active site" description="Proton donor" evidence="8">
    <location>
        <position position="331"/>
    </location>
</feature>
<dbReference type="PIRSF" id="PIRSF001093">
    <property type="entry name" value="B-hxosamndse_ab_euk"/>
    <property type="match status" value="1"/>
</dbReference>
<dbReference type="GO" id="GO:0030203">
    <property type="term" value="P:glycosaminoglycan metabolic process"/>
    <property type="evidence" value="ECO:0007669"/>
    <property type="project" value="TreeGrafter"/>
</dbReference>
<dbReference type="AlphaFoldDB" id="A0A642V122"/>
<dbReference type="FunFam" id="3.20.20.80:FF:000063">
    <property type="entry name" value="Beta-hexosaminidase"/>
    <property type="match status" value="1"/>
</dbReference>
<dbReference type="Pfam" id="PF00728">
    <property type="entry name" value="Glyco_hydro_20"/>
    <property type="match status" value="1"/>
</dbReference>
<dbReference type="PRINTS" id="PR00738">
    <property type="entry name" value="GLHYDRLASE20"/>
</dbReference>
<feature type="domain" description="Beta-hexosaminidase eukaryotic type N-terminal" evidence="11">
    <location>
        <begin position="27"/>
        <end position="153"/>
    </location>
</feature>
<protein>
    <recommendedName>
        <fullName evidence="7">Beta-hexosaminidase</fullName>
        <ecNumber evidence="7">3.2.1.52</ecNumber>
    </recommendedName>
</protein>
<dbReference type="InterPro" id="IPR025705">
    <property type="entry name" value="Beta_hexosaminidase_sua/sub"/>
</dbReference>
<feature type="chain" id="PRO_5024867308" description="Beta-hexosaminidase" evidence="9">
    <location>
        <begin position="23"/>
        <end position="582"/>
    </location>
</feature>
<dbReference type="OrthoDB" id="428480at2759"/>
<dbReference type="Gene3D" id="3.20.20.80">
    <property type="entry name" value="Glycosidases"/>
    <property type="match status" value="1"/>
</dbReference>
<keyword evidence="4 7" id="KW-0378">Hydrolase</keyword>
<feature type="domain" description="Glycoside hydrolase family 20 catalytic" evidence="10">
    <location>
        <begin position="176"/>
        <end position="529"/>
    </location>
</feature>
<evidence type="ECO:0000313" key="13">
    <source>
        <dbReference type="Proteomes" id="UP000761534"/>
    </source>
</evidence>
<keyword evidence="6 7" id="KW-0326">Glycosidase</keyword>
<evidence type="ECO:0000256" key="3">
    <source>
        <dbReference type="ARBA" id="ARBA00022729"/>
    </source>
</evidence>
<evidence type="ECO:0000256" key="6">
    <source>
        <dbReference type="ARBA" id="ARBA00023295"/>
    </source>
</evidence>
<dbReference type="InterPro" id="IPR015883">
    <property type="entry name" value="Glyco_hydro_20_cat"/>
</dbReference>
<dbReference type="SUPFAM" id="SSF55545">
    <property type="entry name" value="beta-N-acetylhexosaminidase-like domain"/>
    <property type="match status" value="1"/>
</dbReference>
<keyword evidence="3 9" id="KW-0732">Signal</keyword>
<dbReference type="VEuPathDB" id="FungiDB:TRICI_004449"/>
<evidence type="ECO:0000256" key="2">
    <source>
        <dbReference type="ARBA" id="ARBA00006285"/>
    </source>
</evidence>
<dbReference type="GO" id="GO:0016231">
    <property type="term" value="F:beta-N-acetylglucosaminidase activity"/>
    <property type="evidence" value="ECO:0007669"/>
    <property type="project" value="TreeGrafter"/>
</dbReference>
<dbReference type="InterPro" id="IPR017853">
    <property type="entry name" value="GH"/>
</dbReference>
<proteinExistence type="inferred from homology"/>
<evidence type="ECO:0000256" key="7">
    <source>
        <dbReference type="PIRNR" id="PIRNR001093"/>
    </source>
</evidence>
<feature type="signal peptide" evidence="9">
    <location>
        <begin position="1"/>
        <end position="22"/>
    </location>
</feature>
<comment type="catalytic activity">
    <reaction evidence="1 7">
        <text>Hydrolysis of terminal non-reducing N-acetyl-D-hexosamine residues in N-acetyl-beta-D-hexosaminides.</text>
        <dbReference type="EC" id="3.2.1.52"/>
    </reaction>
</comment>
<dbReference type="SUPFAM" id="SSF51445">
    <property type="entry name" value="(Trans)glycosidases"/>
    <property type="match status" value="1"/>
</dbReference>
<reference evidence="12" key="1">
    <citation type="journal article" date="2019" name="G3 (Bethesda)">
        <title>Genome Assemblies of Two Rare Opportunistic Yeast Pathogens: Diutina rugosa (syn. Candida rugosa) and Trichomonascus ciferrii (syn. Candida ciferrii).</title>
        <authorList>
            <person name="Mixao V."/>
            <person name="Saus E."/>
            <person name="Hansen A.P."/>
            <person name="Lass-Florl C."/>
            <person name="Gabaldon T."/>
        </authorList>
    </citation>
    <scope>NUCLEOTIDE SEQUENCE</scope>
    <source>
        <strain evidence="12">CBS 4856</strain>
    </source>
</reference>
<dbReference type="EC" id="3.2.1.52" evidence="7"/>
<keyword evidence="13" id="KW-1185">Reference proteome</keyword>
<sequence>MKINTLTLSGSLLALVCQAVGAVKVNPLPKPVSISWGESGPLKVSQDIQLETNKQDNKVLSEAFERTIKTINDLKWTPTAVEEPLQPVTRPFKRDTTSELSKVKVNVKDYDADLQLGVDESYTLNITEGSEEILIDAETVWGALHALQTVQQIVISDGDEGMIVEQPVSIDDKPLYPHRGIHLDTARNYYPVDAILRQIDALALSKLNVLHWHFVDAQSWPVELKSFPEMTDSAYSPKDVYSAEDIKKIVSYGKARGVRVYPEIDMPGHSYSGWKDIDPKLLACATSEFSDNINNYQLDALYNKTYDTVEKVYNEISDMFSDSMFHIGADELVPSCFKYSENIQNFLKEDESRTVDDVLEYWVEKALPIFKKVKDRKLVMWEDVVLSETVKASNVPKDVIMQSWNNGTAYIQELVKMGHEVIVSSADFFYLDCGFGGYLGNDPRYNVQKNPDWNSPTFNYGGDGGSWCSPYKSWQRIYAYDFAANLTESERKKIIGVEAPLWAEQVDDQVADGKIWPRAAALSELVWSGNKNSTGQLRNREMTQRIANFRDYLVANGIRAAPIMPRYCIQHPHNCDYDVYLG</sequence>
<dbReference type="Gene3D" id="3.30.379.10">
    <property type="entry name" value="Chitobiase/beta-hexosaminidase domain 2-like"/>
    <property type="match status" value="1"/>
</dbReference>
<dbReference type="GO" id="GO:0016020">
    <property type="term" value="C:membrane"/>
    <property type="evidence" value="ECO:0007669"/>
    <property type="project" value="TreeGrafter"/>
</dbReference>
<evidence type="ECO:0000256" key="5">
    <source>
        <dbReference type="ARBA" id="ARBA00023180"/>
    </source>
</evidence>
<dbReference type="Pfam" id="PF14845">
    <property type="entry name" value="Glycohydro_20b2"/>
    <property type="match status" value="1"/>
</dbReference>
<dbReference type="InterPro" id="IPR029019">
    <property type="entry name" value="HEX_eukaryotic_N"/>
</dbReference>
<evidence type="ECO:0000256" key="1">
    <source>
        <dbReference type="ARBA" id="ARBA00001231"/>
    </source>
</evidence>
<comment type="similarity">
    <text evidence="2 7">Belongs to the glycosyl hydrolase 20 family.</text>
</comment>
<dbReference type="GO" id="GO:0005975">
    <property type="term" value="P:carbohydrate metabolic process"/>
    <property type="evidence" value="ECO:0007669"/>
    <property type="project" value="InterPro"/>
</dbReference>
<keyword evidence="5" id="KW-0325">Glycoprotein</keyword>
<evidence type="ECO:0000256" key="4">
    <source>
        <dbReference type="ARBA" id="ARBA00022801"/>
    </source>
</evidence>
<accession>A0A642V122</accession>
<evidence type="ECO:0000256" key="8">
    <source>
        <dbReference type="PIRSR" id="PIRSR001093-1"/>
    </source>
</evidence>
<evidence type="ECO:0000313" key="12">
    <source>
        <dbReference type="EMBL" id="KAA8909614.1"/>
    </source>
</evidence>
<dbReference type="Proteomes" id="UP000761534">
    <property type="component" value="Unassembled WGS sequence"/>
</dbReference>
<dbReference type="InterPro" id="IPR029018">
    <property type="entry name" value="Hex-like_dom2"/>
</dbReference>
<dbReference type="PANTHER" id="PTHR22600:SF26">
    <property type="entry name" value="BETA-N-ACETYLHEXOSAMINIDASE"/>
    <property type="match status" value="1"/>
</dbReference>
<evidence type="ECO:0000259" key="10">
    <source>
        <dbReference type="Pfam" id="PF00728"/>
    </source>
</evidence>
<comment type="caution">
    <text evidence="12">The sequence shown here is derived from an EMBL/GenBank/DDBJ whole genome shotgun (WGS) entry which is preliminary data.</text>
</comment>
<evidence type="ECO:0000256" key="9">
    <source>
        <dbReference type="SAM" id="SignalP"/>
    </source>
</evidence>
<dbReference type="EMBL" id="SWFS01000336">
    <property type="protein sequence ID" value="KAA8909614.1"/>
    <property type="molecule type" value="Genomic_DNA"/>
</dbReference>
<name>A0A642V122_9ASCO</name>
<organism evidence="12 13">
    <name type="scientific">Trichomonascus ciferrii</name>
    <dbReference type="NCBI Taxonomy" id="44093"/>
    <lineage>
        <taxon>Eukaryota</taxon>
        <taxon>Fungi</taxon>
        <taxon>Dikarya</taxon>
        <taxon>Ascomycota</taxon>
        <taxon>Saccharomycotina</taxon>
        <taxon>Dipodascomycetes</taxon>
        <taxon>Dipodascales</taxon>
        <taxon>Trichomonascaceae</taxon>
        <taxon>Trichomonascus</taxon>
        <taxon>Trichomonascus ciferrii complex</taxon>
    </lineage>
</organism>
<dbReference type="PANTHER" id="PTHR22600">
    <property type="entry name" value="BETA-HEXOSAMINIDASE"/>
    <property type="match status" value="1"/>
</dbReference>
<evidence type="ECO:0000259" key="11">
    <source>
        <dbReference type="Pfam" id="PF14845"/>
    </source>
</evidence>
<gene>
    <name evidence="12" type="ORF">TRICI_004449</name>
</gene>